<dbReference type="VEuPathDB" id="FungiDB:CPAG_02085"/>
<dbReference type="OrthoDB" id="4191586at2759"/>
<dbReference type="EMBL" id="DS268109">
    <property type="protein sequence ID" value="KMM65742.1"/>
    <property type="molecule type" value="Genomic_DNA"/>
</dbReference>
<accession>A0A0J6I312</accession>
<dbReference type="AlphaFoldDB" id="A0A0J6I312"/>
<dbReference type="Proteomes" id="UP000054567">
    <property type="component" value="Unassembled WGS sequence"/>
</dbReference>
<name>A0A0J6I312_COCPO</name>
<evidence type="ECO:0000313" key="2">
    <source>
        <dbReference type="Proteomes" id="UP000054567"/>
    </source>
</evidence>
<reference evidence="2" key="3">
    <citation type="journal article" date="2010" name="Genome Res.">
        <title>Population genomic sequencing of Coccidioides fungi reveals recent hybridization and transposon control.</title>
        <authorList>
            <person name="Neafsey D.E."/>
            <person name="Barker B.M."/>
            <person name="Sharpton T.J."/>
            <person name="Stajich J.E."/>
            <person name="Park D.J."/>
            <person name="Whiston E."/>
            <person name="Hung C.-Y."/>
            <person name="McMahan C."/>
            <person name="White J."/>
            <person name="Sykes S."/>
            <person name="Heiman D."/>
            <person name="Young S."/>
            <person name="Zeng Q."/>
            <person name="Abouelleil A."/>
            <person name="Aftuck L."/>
            <person name="Bessette D."/>
            <person name="Brown A."/>
            <person name="FitzGerald M."/>
            <person name="Lui A."/>
            <person name="Macdonald J.P."/>
            <person name="Priest M."/>
            <person name="Orbach M.J."/>
            <person name="Galgiani J.N."/>
            <person name="Kirkland T.N."/>
            <person name="Cole G.T."/>
            <person name="Birren B.W."/>
            <person name="Henn M.R."/>
            <person name="Taylor J.W."/>
            <person name="Rounsley S.D."/>
        </authorList>
    </citation>
    <scope>NUCLEOTIDE SEQUENCE [LARGE SCALE GENOMIC DNA]</scope>
    <source>
        <strain evidence="2">RMSCC 3488</strain>
    </source>
</reference>
<gene>
    <name evidence="1" type="ORF">CPAG_02085</name>
</gene>
<protein>
    <submittedName>
        <fullName evidence="1">Uncharacterized protein</fullName>
    </submittedName>
</protein>
<reference evidence="2" key="2">
    <citation type="journal article" date="2009" name="Genome Res.">
        <title>Comparative genomic analyses of the human fungal pathogens Coccidioides and their relatives.</title>
        <authorList>
            <person name="Sharpton T.J."/>
            <person name="Stajich J.E."/>
            <person name="Rounsley S.D."/>
            <person name="Gardner M.J."/>
            <person name="Wortman J.R."/>
            <person name="Jordar V.S."/>
            <person name="Maiti R."/>
            <person name="Kodira C.D."/>
            <person name="Neafsey D.E."/>
            <person name="Zeng Q."/>
            <person name="Hung C.-Y."/>
            <person name="McMahan C."/>
            <person name="Muszewska A."/>
            <person name="Grynberg M."/>
            <person name="Mandel M.A."/>
            <person name="Kellner E.M."/>
            <person name="Barker B.M."/>
            <person name="Galgiani J.N."/>
            <person name="Orbach M.J."/>
            <person name="Kirkland T.N."/>
            <person name="Cole G.T."/>
            <person name="Henn M.R."/>
            <person name="Birren B.W."/>
            <person name="Taylor J.W."/>
        </authorList>
    </citation>
    <scope>NUCLEOTIDE SEQUENCE [LARGE SCALE GENOMIC DNA]</scope>
    <source>
        <strain evidence="2">RMSCC 3488</strain>
    </source>
</reference>
<evidence type="ECO:0000313" key="1">
    <source>
        <dbReference type="EMBL" id="KMM65742.1"/>
    </source>
</evidence>
<sequence>MIIRKFTPYDVRSTHFTCRIAALVKPYRVPRVTRFKPYTYIQRRGIVLSGERHILNSSSKQIRHLLDRRKHTTWGFVIYRCTYEDDAAWETMLSILKERTHGHLKREDALDLEDKLEWTVIEDKEKLDGANVGTVGGMFLNWVESEEAKHEQLMHAGEPEMQPRSMLGITPRYLCCVHVGAESLNSVVNLAPRPPEPDLWHTAYVNMIHAPSWIQRTEVCDYEGGKNDTEGWTKISADLLIPHAYACLQSLDGWYAVWARPPLVSTLPSYHSRTIRTIRDTVDGVGSISF</sequence>
<organism evidence="1 2">
    <name type="scientific">Coccidioides posadasii RMSCC 3488</name>
    <dbReference type="NCBI Taxonomy" id="454284"/>
    <lineage>
        <taxon>Eukaryota</taxon>
        <taxon>Fungi</taxon>
        <taxon>Dikarya</taxon>
        <taxon>Ascomycota</taxon>
        <taxon>Pezizomycotina</taxon>
        <taxon>Eurotiomycetes</taxon>
        <taxon>Eurotiomycetidae</taxon>
        <taxon>Onygenales</taxon>
        <taxon>Onygenaceae</taxon>
        <taxon>Coccidioides</taxon>
    </lineage>
</organism>
<proteinExistence type="predicted"/>
<reference evidence="1 2" key="1">
    <citation type="submission" date="2007-06" db="EMBL/GenBank/DDBJ databases">
        <title>The Genome Sequence of Coccidioides posadasii RMSCC_3488.</title>
        <authorList>
            <consortium name="Coccidioides Genome Resources Consortium"/>
            <consortium name="The Broad Institute Genome Sequencing Platform"/>
            <person name="Henn M.R."/>
            <person name="Sykes S."/>
            <person name="Young S."/>
            <person name="Jaffe D."/>
            <person name="Berlin A."/>
            <person name="Alvarez P."/>
            <person name="Butler J."/>
            <person name="Gnerre S."/>
            <person name="Grabherr M."/>
            <person name="Mauceli E."/>
            <person name="Brockman W."/>
            <person name="Kodira C."/>
            <person name="Alvarado L."/>
            <person name="Zeng Q."/>
            <person name="Crawford M."/>
            <person name="Antoine C."/>
            <person name="Devon K."/>
            <person name="Galgiani J."/>
            <person name="Orsborn K."/>
            <person name="Lewis M.L."/>
            <person name="Nusbaum C."/>
            <person name="Galagan J."/>
            <person name="Birren B."/>
        </authorList>
    </citation>
    <scope>NUCLEOTIDE SEQUENCE [LARGE SCALE GENOMIC DNA]</scope>
    <source>
        <strain evidence="1 2">RMSCC 3488</strain>
    </source>
</reference>